<name>A0A3M8L0L0_9MICO</name>
<dbReference type="AlphaFoldDB" id="A0A3M8L0L0"/>
<keyword evidence="2" id="KW-1185">Reference proteome</keyword>
<protein>
    <submittedName>
        <fullName evidence="1">Uncharacterized protein</fullName>
    </submittedName>
</protein>
<reference evidence="1 2" key="1">
    <citation type="submission" date="2018-11" db="EMBL/GenBank/DDBJ databases">
        <title>Cryobacterium sp. nov., isolated from rhizosphere soil of lettuce.</title>
        <authorList>
            <person name="Wang Y."/>
        </authorList>
    </citation>
    <scope>NUCLEOTIDE SEQUENCE [LARGE SCALE GENOMIC DNA]</scope>
    <source>
        <strain evidence="1 2">NEAU-85</strain>
    </source>
</reference>
<gene>
    <name evidence="1" type="ORF">EEJ31_11195</name>
</gene>
<comment type="caution">
    <text evidence="1">The sequence shown here is derived from an EMBL/GenBank/DDBJ whole genome shotgun (WGS) entry which is preliminary data.</text>
</comment>
<dbReference type="Proteomes" id="UP000279859">
    <property type="component" value="Unassembled WGS sequence"/>
</dbReference>
<accession>A0A3M8L0L0</accession>
<evidence type="ECO:0000313" key="1">
    <source>
        <dbReference type="EMBL" id="RNE59077.1"/>
    </source>
</evidence>
<dbReference type="PROSITE" id="PS51257">
    <property type="entry name" value="PROKAR_LIPOPROTEIN"/>
    <property type="match status" value="1"/>
</dbReference>
<evidence type="ECO:0000313" key="2">
    <source>
        <dbReference type="Proteomes" id="UP000279859"/>
    </source>
</evidence>
<organism evidence="1 2">
    <name type="scientific">Cryobacterium tepidiphilum</name>
    <dbReference type="NCBI Taxonomy" id="2486026"/>
    <lineage>
        <taxon>Bacteria</taxon>
        <taxon>Bacillati</taxon>
        <taxon>Actinomycetota</taxon>
        <taxon>Actinomycetes</taxon>
        <taxon>Micrococcales</taxon>
        <taxon>Microbacteriaceae</taxon>
        <taxon>Cryobacterium</taxon>
    </lineage>
</organism>
<dbReference type="RefSeq" id="WP_123046377.1">
    <property type="nucleotide sequence ID" value="NZ_RDSR01000020.1"/>
</dbReference>
<dbReference type="EMBL" id="RDSR01000020">
    <property type="protein sequence ID" value="RNE59077.1"/>
    <property type="molecule type" value="Genomic_DNA"/>
</dbReference>
<proteinExistence type="predicted"/>
<sequence>MRRRKRTAAAGLAGLLLVGALTGCSSLGSQLQSSLTETTSAVRTAELGLSLRADDRATTAVTSTALTDALDELTSAANSVTEIETSGSAESDKREQVLDLIRRSTDAVNRARTALTAGGSLASVTSDLADLGDEADSRLTQYQRKQAQ</sequence>